<dbReference type="RefSeq" id="WP_224610365.1">
    <property type="nucleotide sequence ID" value="NZ_JAIQXV010000014.1"/>
</dbReference>
<comment type="caution">
    <text evidence="1">The sequence shown here is derived from an EMBL/GenBank/DDBJ whole genome shotgun (WGS) entry which is preliminary data.</text>
</comment>
<organism evidence="1 2">
    <name type="scientific">Deinococcus multiflagellatus</name>
    <dbReference type="NCBI Taxonomy" id="1656887"/>
    <lineage>
        <taxon>Bacteria</taxon>
        <taxon>Thermotogati</taxon>
        <taxon>Deinococcota</taxon>
        <taxon>Deinococci</taxon>
        <taxon>Deinococcales</taxon>
        <taxon>Deinococcaceae</taxon>
        <taxon>Deinococcus</taxon>
    </lineage>
</organism>
<protein>
    <submittedName>
        <fullName evidence="1">Uncharacterized protein</fullName>
    </submittedName>
</protein>
<name>A0ABW1ZP72_9DEIO</name>
<accession>A0ABW1ZP72</accession>
<gene>
    <name evidence="1" type="ORF">ACFP90_19500</name>
</gene>
<evidence type="ECO:0000313" key="2">
    <source>
        <dbReference type="Proteomes" id="UP001596317"/>
    </source>
</evidence>
<keyword evidence="2" id="KW-1185">Reference proteome</keyword>
<dbReference type="EMBL" id="JBHSWB010000001">
    <property type="protein sequence ID" value="MFC6662264.1"/>
    <property type="molecule type" value="Genomic_DNA"/>
</dbReference>
<sequence>MRRLVPALLLLPLLSGCVDPSVQPPLRPLTEAELRPFYVDSPPQPLPAYTAFTLGESYVPGGTVQGWKATNVVPLYSSRGQNVVLAAHLQPDGRITGAAPLQTGPAETLQYTLSMNGNNALAGGLCPVDGLKATAGVKVHLPELAFFFYRFAEVQQAMQPLTSPIPKERGLRYDLRAYEQPSSQVGINLVYVSDDVTVQGEQRCVRGYEQSGRSSASQDNIRVNLKLSRGWNALLRTETRSYAGQTHVSHITWTTVPRDVIERWL</sequence>
<evidence type="ECO:0000313" key="1">
    <source>
        <dbReference type="EMBL" id="MFC6662264.1"/>
    </source>
</evidence>
<dbReference type="PROSITE" id="PS51257">
    <property type="entry name" value="PROKAR_LIPOPROTEIN"/>
    <property type="match status" value="1"/>
</dbReference>
<dbReference type="Proteomes" id="UP001596317">
    <property type="component" value="Unassembled WGS sequence"/>
</dbReference>
<proteinExistence type="predicted"/>
<reference evidence="2" key="1">
    <citation type="journal article" date="2019" name="Int. J. Syst. Evol. Microbiol.">
        <title>The Global Catalogue of Microorganisms (GCM) 10K type strain sequencing project: providing services to taxonomists for standard genome sequencing and annotation.</title>
        <authorList>
            <consortium name="The Broad Institute Genomics Platform"/>
            <consortium name="The Broad Institute Genome Sequencing Center for Infectious Disease"/>
            <person name="Wu L."/>
            <person name="Ma J."/>
        </authorList>
    </citation>
    <scope>NUCLEOTIDE SEQUENCE [LARGE SCALE GENOMIC DNA]</scope>
    <source>
        <strain evidence="2">CCUG 63830</strain>
    </source>
</reference>